<evidence type="ECO:0000313" key="3">
    <source>
        <dbReference type="EMBL" id="GAC66287.1"/>
    </source>
</evidence>
<evidence type="ECO:0000256" key="1">
    <source>
        <dbReference type="SAM" id="MobiDB-lite"/>
    </source>
</evidence>
<dbReference type="RefSeq" id="WP_007616350.1">
    <property type="nucleotide sequence ID" value="NZ_BANX01000001.1"/>
</dbReference>
<dbReference type="Proteomes" id="UP000011666">
    <property type="component" value="Unassembled WGS sequence"/>
</dbReference>
<dbReference type="AlphaFoldDB" id="M0QFW1"/>
<keyword evidence="2" id="KW-1133">Transmembrane helix</keyword>
<feature type="region of interest" description="Disordered" evidence="1">
    <location>
        <begin position="1"/>
        <end position="38"/>
    </location>
</feature>
<evidence type="ECO:0000256" key="2">
    <source>
        <dbReference type="SAM" id="Phobius"/>
    </source>
</evidence>
<protein>
    <recommendedName>
        <fullName evidence="5">DUF4190 domain-containing protein</fullName>
    </recommendedName>
</protein>
<keyword evidence="2" id="KW-0812">Transmembrane</keyword>
<name>M0QFW1_9ACTN</name>
<reference evidence="3 4" key="1">
    <citation type="submission" date="2013-01" db="EMBL/GenBank/DDBJ databases">
        <title>Whole genome shotgun sequence of Gordonia soli NBRC 108243.</title>
        <authorList>
            <person name="Isaki-Nakamura S."/>
            <person name="Hosoyama A."/>
            <person name="Tsuchikane K."/>
            <person name="Ando Y."/>
            <person name="Baba S."/>
            <person name="Ohji S."/>
            <person name="Hamada M."/>
            <person name="Tamura T."/>
            <person name="Yamazoe A."/>
            <person name="Yamazaki S."/>
            <person name="Fujita N."/>
        </authorList>
    </citation>
    <scope>NUCLEOTIDE SEQUENCE [LARGE SCALE GENOMIC DNA]</scope>
    <source>
        <strain evidence="3 4">NBRC 108243</strain>
    </source>
</reference>
<keyword evidence="2" id="KW-0472">Membrane</keyword>
<feature type="compositionally biased region" description="Basic and acidic residues" evidence="1">
    <location>
        <begin position="1"/>
        <end position="20"/>
    </location>
</feature>
<keyword evidence="4" id="KW-1185">Reference proteome</keyword>
<evidence type="ECO:0000313" key="4">
    <source>
        <dbReference type="Proteomes" id="UP000011666"/>
    </source>
</evidence>
<dbReference type="OrthoDB" id="4381817at2"/>
<comment type="caution">
    <text evidence="3">The sequence shown here is derived from an EMBL/GenBank/DDBJ whole genome shotgun (WGS) entry which is preliminary data.</text>
</comment>
<gene>
    <name evidence="3" type="ORF">GS4_01_00890</name>
</gene>
<feature type="transmembrane region" description="Helical" evidence="2">
    <location>
        <begin position="121"/>
        <end position="148"/>
    </location>
</feature>
<dbReference type="EMBL" id="BANX01000001">
    <property type="protein sequence ID" value="GAC66287.1"/>
    <property type="molecule type" value="Genomic_DNA"/>
</dbReference>
<feature type="transmembrane region" description="Helical" evidence="2">
    <location>
        <begin position="168"/>
        <end position="195"/>
    </location>
</feature>
<organism evidence="3 4">
    <name type="scientific">Gordonia soli NBRC 108243</name>
    <dbReference type="NCBI Taxonomy" id="1223545"/>
    <lineage>
        <taxon>Bacteria</taxon>
        <taxon>Bacillati</taxon>
        <taxon>Actinomycetota</taxon>
        <taxon>Actinomycetes</taxon>
        <taxon>Mycobacteriales</taxon>
        <taxon>Gordoniaceae</taxon>
        <taxon>Gordonia</taxon>
    </lineage>
</organism>
<accession>M0QFW1</accession>
<dbReference type="eggNOG" id="ENOG5030TXY">
    <property type="taxonomic scope" value="Bacteria"/>
</dbReference>
<evidence type="ECO:0008006" key="5">
    <source>
        <dbReference type="Google" id="ProtNLM"/>
    </source>
</evidence>
<sequence length="196" mass="20498">MRATDHPTHPIEPPVTDRHRIWPTSLDTDPERLGPLPESRHATLIDTSAPAWASEWADAPRPRTDGPLPAVGDYWDLEHPDPLPVPVAPTIRPHPSAVAAYGRSPGVAVVRSRPSGRASAALALSLVSLPLLLLFGLGAILGSIAVVLGISAVRQISRQPDVHGNGRAITGVVVGTGSAIVGTPFLVITLGLIALL</sequence>
<proteinExistence type="predicted"/>